<evidence type="ECO:0000313" key="3">
    <source>
        <dbReference type="EMBL" id="MBW0126419.1"/>
    </source>
</evidence>
<evidence type="ECO:0000313" key="4">
    <source>
        <dbReference type="Proteomes" id="UP000694300"/>
    </source>
</evidence>
<gene>
    <name evidence="3" type="ORF">I4I82_01740</name>
</gene>
<reference evidence="3 4" key="1">
    <citation type="submission" date="2020-11" db="EMBL/GenBank/DDBJ databases">
        <title>Pseudonocardia abyssalis sp. nov. and Pseudonocardia oceani sp. nov., description and phylogenomic analysis of two novel actinomycetes isolated from the deep Southern Ocean.</title>
        <authorList>
            <person name="Parra J."/>
        </authorList>
    </citation>
    <scope>NUCLEOTIDE SEQUENCE [LARGE SCALE GENOMIC DNA]</scope>
    <source>
        <strain evidence="4">KRD185</strain>
    </source>
</reference>
<feature type="transmembrane region" description="Helical" evidence="2">
    <location>
        <begin position="28"/>
        <end position="48"/>
    </location>
</feature>
<organism evidence="3 4">
    <name type="scientific">Pseudonocardia oceani</name>
    <dbReference type="NCBI Taxonomy" id="2792013"/>
    <lineage>
        <taxon>Bacteria</taxon>
        <taxon>Bacillati</taxon>
        <taxon>Actinomycetota</taxon>
        <taxon>Actinomycetes</taxon>
        <taxon>Pseudonocardiales</taxon>
        <taxon>Pseudonocardiaceae</taxon>
        <taxon>Pseudonocardia</taxon>
    </lineage>
</organism>
<dbReference type="Proteomes" id="UP000694300">
    <property type="component" value="Unassembled WGS sequence"/>
</dbReference>
<proteinExistence type="predicted"/>
<accession>A0ABS6U3C0</accession>
<dbReference type="InterPro" id="IPR046096">
    <property type="entry name" value="DUF6114"/>
</dbReference>
<protein>
    <recommendedName>
        <fullName evidence="5">Integral membrane protein</fullName>
    </recommendedName>
</protein>
<name>A0ABS6U3C0_9PSEU</name>
<keyword evidence="2" id="KW-1133">Transmembrane helix</keyword>
<evidence type="ECO:0000256" key="2">
    <source>
        <dbReference type="SAM" id="Phobius"/>
    </source>
</evidence>
<evidence type="ECO:0000256" key="1">
    <source>
        <dbReference type="SAM" id="MobiDB-lite"/>
    </source>
</evidence>
<feature type="region of interest" description="Disordered" evidence="1">
    <location>
        <begin position="93"/>
        <end position="113"/>
    </location>
</feature>
<comment type="caution">
    <text evidence="3">The sequence shown here is derived from an EMBL/GenBank/DDBJ whole genome shotgun (WGS) entry which is preliminary data.</text>
</comment>
<keyword evidence="2" id="KW-0812">Transmembrane</keyword>
<dbReference type="EMBL" id="JADQDF010000001">
    <property type="protein sequence ID" value="MBW0126419.1"/>
    <property type="molecule type" value="Genomic_DNA"/>
</dbReference>
<evidence type="ECO:0008006" key="5">
    <source>
        <dbReference type="Google" id="ProtNLM"/>
    </source>
</evidence>
<dbReference type="Pfam" id="PF19609">
    <property type="entry name" value="DUF6114"/>
    <property type="match status" value="1"/>
</dbReference>
<sequence>MILTAAAGLAILFLPGGRLTVLLLPGLAGTSGFLFGCALCALAAFLWFAPGHRTFTGVAVILVSLTSLVTTNIGGFLVGTLLGVLGGSLGFAWHGTDDRPPSEAGPATRRGTG</sequence>
<keyword evidence="4" id="KW-1185">Reference proteome</keyword>
<feature type="transmembrane region" description="Helical" evidence="2">
    <location>
        <begin position="60"/>
        <end position="93"/>
    </location>
</feature>
<keyword evidence="2" id="KW-0472">Membrane</keyword>